<feature type="compositionally biased region" description="Basic and acidic residues" evidence="1">
    <location>
        <begin position="54"/>
        <end position="63"/>
    </location>
</feature>
<evidence type="ECO:0000313" key="2">
    <source>
        <dbReference type="EMBL" id="KAJ1119275.1"/>
    </source>
</evidence>
<name>A0AAV7NWC2_PLEWA</name>
<feature type="region of interest" description="Disordered" evidence="1">
    <location>
        <begin position="1"/>
        <end position="121"/>
    </location>
</feature>
<sequence length="121" mass="13399">MTKPGNREDSPLPDRPGWSPGDSVTRQSREQGGRAKPRLCGPDPWARPGAVRPHGKERPKRLELTAWIITTPRRPHLPTARPEAGRWHPPGNEAEEVSVRPARVPFFSRTGGGPGRRLLSP</sequence>
<protein>
    <submittedName>
        <fullName evidence="2">Uncharacterized protein</fullName>
    </submittedName>
</protein>
<feature type="compositionally biased region" description="Basic and acidic residues" evidence="1">
    <location>
        <begin position="1"/>
        <end position="12"/>
    </location>
</feature>
<dbReference type="AlphaFoldDB" id="A0AAV7NWC2"/>
<proteinExistence type="predicted"/>
<comment type="caution">
    <text evidence="2">The sequence shown here is derived from an EMBL/GenBank/DDBJ whole genome shotgun (WGS) entry which is preliminary data.</text>
</comment>
<dbReference type="EMBL" id="JANPWB010000012">
    <property type="protein sequence ID" value="KAJ1119275.1"/>
    <property type="molecule type" value="Genomic_DNA"/>
</dbReference>
<evidence type="ECO:0000313" key="3">
    <source>
        <dbReference type="Proteomes" id="UP001066276"/>
    </source>
</evidence>
<gene>
    <name evidence="2" type="ORF">NDU88_007461</name>
</gene>
<accession>A0AAV7NWC2</accession>
<organism evidence="2 3">
    <name type="scientific">Pleurodeles waltl</name>
    <name type="common">Iberian ribbed newt</name>
    <dbReference type="NCBI Taxonomy" id="8319"/>
    <lineage>
        <taxon>Eukaryota</taxon>
        <taxon>Metazoa</taxon>
        <taxon>Chordata</taxon>
        <taxon>Craniata</taxon>
        <taxon>Vertebrata</taxon>
        <taxon>Euteleostomi</taxon>
        <taxon>Amphibia</taxon>
        <taxon>Batrachia</taxon>
        <taxon>Caudata</taxon>
        <taxon>Salamandroidea</taxon>
        <taxon>Salamandridae</taxon>
        <taxon>Pleurodelinae</taxon>
        <taxon>Pleurodeles</taxon>
    </lineage>
</organism>
<evidence type="ECO:0000256" key="1">
    <source>
        <dbReference type="SAM" id="MobiDB-lite"/>
    </source>
</evidence>
<dbReference type="Proteomes" id="UP001066276">
    <property type="component" value="Chromosome 8"/>
</dbReference>
<keyword evidence="3" id="KW-1185">Reference proteome</keyword>
<reference evidence="2" key="1">
    <citation type="journal article" date="2022" name="bioRxiv">
        <title>Sequencing and chromosome-scale assembly of the giantPleurodeles waltlgenome.</title>
        <authorList>
            <person name="Brown T."/>
            <person name="Elewa A."/>
            <person name="Iarovenko S."/>
            <person name="Subramanian E."/>
            <person name="Araus A.J."/>
            <person name="Petzold A."/>
            <person name="Susuki M."/>
            <person name="Suzuki K.-i.T."/>
            <person name="Hayashi T."/>
            <person name="Toyoda A."/>
            <person name="Oliveira C."/>
            <person name="Osipova E."/>
            <person name="Leigh N.D."/>
            <person name="Simon A."/>
            <person name="Yun M.H."/>
        </authorList>
    </citation>
    <scope>NUCLEOTIDE SEQUENCE</scope>
    <source>
        <strain evidence="2">20211129_DDA</strain>
        <tissue evidence="2">Liver</tissue>
    </source>
</reference>